<dbReference type="PROSITE" id="PS50943">
    <property type="entry name" value="HTH_CROC1"/>
    <property type="match status" value="1"/>
</dbReference>
<dbReference type="PANTHER" id="PTHR36924">
    <property type="entry name" value="ANTITOXIN HIGA-1"/>
    <property type="match status" value="1"/>
</dbReference>
<dbReference type="SMART" id="SM00530">
    <property type="entry name" value="HTH_XRE"/>
    <property type="match status" value="1"/>
</dbReference>
<feature type="domain" description="HTH cro/C1-type" evidence="2">
    <location>
        <begin position="15"/>
        <end position="70"/>
    </location>
</feature>
<organism evidence="3 5">
    <name type="scientific">Chitinophaga sancti</name>
    <dbReference type="NCBI Taxonomy" id="1004"/>
    <lineage>
        <taxon>Bacteria</taxon>
        <taxon>Pseudomonadati</taxon>
        <taxon>Bacteroidota</taxon>
        <taxon>Chitinophagia</taxon>
        <taxon>Chitinophagales</taxon>
        <taxon>Chitinophagaceae</taxon>
        <taxon>Chitinophaga</taxon>
    </lineage>
</organism>
<dbReference type="Pfam" id="PF01381">
    <property type="entry name" value="HTH_3"/>
    <property type="match status" value="1"/>
</dbReference>
<dbReference type="EMBL" id="CP140154">
    <property type="protein sequence ID" value="WQG87511.1"/>
    <property type="molecule type" value="Genomic_DNA"/>
</dbReference>
<dbReference type="Gene3D" id="1.10.260.40">
    <property type="entry name" value="lambda repressor-like DNA-binding domains"/>
    <property type="match status" value="1"/>
</dbReference>
<proteinExistence type="predicted"/>
<dbReference type="GO" id="GO:0003677">
    <property type="term" value="F:DNA binding"/>
    <property type="evidence" value="ECO:0007669"/>
    <property type="project" value="UniProtKB-KW"/>
</dbReference>
<sequence>MLKRGMPPVHPGNVLRELYLEPLGLTNGDAAANLGVTRKTLSLLLNEHQGISAEMALRLAKAFGTTPELWMNMQRDFDLWNAGKKVAITKIKAFRRVKKAPAENVVLKG</sequence>
<dbReference type="InterPro" id="IPR001387">
    <property type="entry name" value="Cro/C1-type_HTH"/>
</dbReference>
<gene>
    <name evidence="3" type="ORF">SAMN05661012_01664</name>
    <name evidence="4" type="ORF">SR876_21530</name>
</gene>
<evidence type="ECO:0000313" key="3">
    <source>
        <dbReference type="EMBL" id="SFW41013.1"/>
    </source>
</evidence>
<dbReference type="Proteomes" id="UP000183788">
    <property type="component" value="Unassembled WGS sequence"/>
</dbReference>
<evidence type="ECO:0000256" key="1">
    <source>
        <dbReference type="ARBA" id="ARBA00023125"/>
    </source>
</evidence>
<keyword evidence="6" id="KW-1185">Reference proteome</keyword>
<dbReference type="Proteomes" id="UP001326715">
    <property type="component" value="Chromosome"/>
</dbReference>
<dbReference type="CDD" id="cd00093">
    <property type="entry name" value="HTH_XRE"/>
    <property type="match status" value="1"/>
</dbReference>
<name>A0A1K1P0P5_9BACT</name>
<evidence type="ECO:0000313" key="4">
    <source>
        <dbReference type="EMBL" id="WQG87511.1"/>
    </source>
</evidence>
<evidence type="ECO:0000313" key="6">
    <source>
        <dbReference type="Proteomes" id="UP001326715"/>
    </source>
</evidence>
<dbReference type="InterPro" id="IPR010982">
    <property type="entry name" value="Lambda_DNA-bd_dom_sf"/>
</dbReference>
<dbReference type="NCBIfam" id="TIGR02607">
    <property type="entry name" value="antidote_HigA"/>
    <property type="match status" value="1"/>
</dbReference>
<reference evidence="3 5" key="1">
    <citation type="submission" date="2016-11" db="EMBL/GenBank/DDBJ databases">
        <authorList>
            <person name="Jaros S."/>
            <person name="Januszkiewicz K."/>
            <person name="Wedrychowicz H."/>
        </authorList>
    </citation>
    <scope>NUCLEOTIDE SEQUENCE [LARGE SCALE GENOMIC DNA]</scope>
    <source>
        <strain evidence="3 5">DSM 784</strain>
    </source>
</reference>
<dbReference type="PANTHER" id="PTHR36924:SF1">
    <property type="entry name" value="ANTITOXIN HIGA-1"/>
    <property type="match status" value="1"/>
</dbReference>
<dbReference type="RefSeq" id="WP_072358802.1">
    <property type="nucleotide sequence ID" value="NZ_CP139972.1"/>
</dbReference>
<reference evidence="4 6" key="2">
    <citation type="submission" date="2023-11" db="EMBL/GenBank/DDBJ databases">
        <title>MicrobeMod: A computational toolkit for identifying prokaryotic methylation and restriction-modification with nanopore sequencing.</title>
        <authorList>
            <person name="Crits-Christoph A."/>
            <person name="Kang S.C."/>
            <person name="Lee H."/>
            <person name="Ostrov N."/>
        </authorList>
    </citation>
    <scope>NUCLEOTIDE SEQUENCE [LARGE SCALE GENOMIC DNA]</scope>
    <source>
        <strain evidence="4 6">ATCC 23090</strain>
    </source>
</reference>
<dbReference type="AlphaFoldDB" id="A0A1K1P0P5"/>
<accession>A0A1K1P0P5</accession>
<dbReference type="EMBL" id="FPIZ01000004">
    <property type="protein sequence ID" value="SFW41013.1"/>
    <property type="molecule type" value="Genomic_DNA"/>
</dbReference>
<dbReference type="InterPro" id="IPR013430">
    <property type="entry name" value="Toxin_antidote_HigA"/>
</dbReference>
<evidence type="ECO:0000313" key="5">
    <source>
        <dbReference type="Proteomes" id="UP000183788"/>
    </source>
</evidence>
<dbReference type="SUPFAM" id="SSF47413">
    <property type="entry name" value="lambda repressor-like DNA-binding domains"/>
    <property type="match status" value="1"/>
</dbReference>
<keyword evidence="1" id="KW-0238">DNA-binding</keyword>
<dbReference type="OrthoDB" id="3174593at2"/>
<evidence type="ECO:0000259" key="2">
    <source>
        <dbReference type="PROSITE" id="PS50943"/>
    </source>
</evidence>
<protein>
    <submittedName>
        <fullName evidence="3">Addiction module antidote protein, HigA family</fullName>
    </submittedName>
    <submittedName>
        <fullName evidence="4">HigA family addiction module antitoxin</fullName>
    </submittedName>
</protein>